<keyword evidence="5 6" id="KW-0067">ATP-binding</keyword>
<proteinExistence type="predicted"/>
<evidence type="ECO:0000256" key="9">
    <source>
        <dbReference type="SAM" id="SignalP"/>
    </source>
</evidence>
<feature type="compositionally biased region" description="Low complexity" evidence="7">
    <location>
        <begin position="158"/>
        <end position="171"/>
    </location>
</feature>
<dbReference type="Proteomes" id="UP001215598">
    <property type="component" value="Unassembled WGS sequence"/>
</dbReference>
<evidence type="ECO:0000256" key="6">
    <source>
        <dbReference type="PROSITE-ProRule" id="PRU10141"/>
    </source>
</evidence>
<dbReference type="PANTHER" id="PTHR24349">
    <property type="entry name" value="SERINE/THREONINE-PROTEIN KINASE"/>
    <property type="match status" value="1"/>
</dbReference>
<sequence length="502" mass="55438">MFIFVRLVACVSSLASRADNARCRFVNSVEQTLESVAVIVVGVLKKGSKVAHPLPPPPTRTLPLLIPPTPALLTYYNVPWALWVIVIPLVAVAVFALAATAAKMGVASGIHNGSRVYLSRVNTLRELSVLPVDPRNISVQSQPLPQRPFYAQSSRAKSTPPAAATIPSTTSQDREEWDPGSWTPMPLFESAFPDGMLDPLKLEQIGHLGAGGFGAVSKCKLVGFDQHVAVKRIPKRLPEEQALASLIVEVQAHLLLDPCSAFPDLHGVFETDDSWFLVMDCGVHCFADIPPFKDRYIAQVYGAQLAGAVWTMHAAGIVHFDLKPANLILADDFRLQVVDFGLADVFEGDEVEGWPVWHALRAAGGDSFPMLWPGDDNPEVTRARGGTRGYRCPQAEMGLMCSYAADLWALGVILYRWYTDEYPAFHKNVWQQDSAVRLSTIERDFFTRIFSCEQPVRFESWEEISSHQIWFLRDGEQEEDGDSEAEEDDGASDAEDDDKPSC</sequence>
<protein>
    <submittedName>
        <fullName evidence="11">Kinase-like domain-containing protein</fullName>
    </submittedName>
</protein>
<reference evidence="11" key="1">
    <citation type="submission" date="2023-03" db="EMBL/GenBank/DDBJ databases">
        <title>Massive genome expansion in bonnet fungi (Mycena s.s.) driven by repeated elements and novel gene families across ecological guilds.</title>
        <authorList>
            <consortium name="Lawrence Berkeley National Laboratory"/>
            <person name="Harder C.B."/>
            <person name="Miyauchi S."/>
            <person name="Viragh M."/>
            <person name="Kuo A."/>
            <person name="Thoen E."/>
            <person name="Andreopoulos B."/>
            <person name="Lu D."/>
            <person name="Skrede I."/>
            <person name="Drula E."/>
            <person name="Henrissat B."/>
            <person name="Morin E."/>
            <person name="Kohler A."/>
            <person name="Barry K."/>
            <person name="LaButti K."/>
            <person name="Morin E."/>
            <person name="Salamov A."/>
            <person name="Lipzen A."/>
            <person name="Mereny Z."/>
            <person name="Hegedus B."/>
            <person name="Baldrian P."/>
            <person name="Stursova M."/>
            <person name="Weitz H."/>
            <person name="Taylor A."/>
            <person name="Grigoriev I.V."/>
            <person name="Nagy L.G."/>
            <person name="Martin F."/>
            <person name="Kauserud H."/>
        </authorList>
    </citation>
    <scope>NUCLEOTIDE SEQUENCE</scope>
    <source>
        <strain evidence="11">CBHHK182m</strain>
    </source>
</reference>
<keyword evidence="8" id="KW-0472">Membrane</keyword>
<evidence type="ECO:0000256" key="1">
    <source>
        <dbReference type="ARBA" id="ARBA00022527"/>
    </source>
</evidence>
<dbReference type="PROSITE" id="PS00108">
    <property type="entry name" value="PROTEIN_KINASE_ST"/>
    <property type="match status" value="1"/>
</dbReference>
<keyword evidence="9" id="KW-0732">Signal</keyword>
<evidence type="ECO:0000256" key="5">
    <source>
        <dbReference type="ARBA" id="ARBA00022840"/>
    </source>
</evidence>
<dbReference type="InterPro" id="IPR017441">
    <property type="entry name" value="Protein_kinase_ATP_BS"/>
</dbReference>
<gene>
    <name evidence="11" type="ORF">B0H16DRAFT_1531323</name>
</gene>
<keyword evidence="8" id="KW-1133">Transmembrane helix</keyword>
<feature type="region of interest" description="Disordered" evidence="7">
    <location>
        <begin position="150"/>
        <end position="180"/>
    </location>
</feature>
<evidence type="ECO:0000259" key="10">
    <source>
        <dbReference type="PROSITE" id="PS50011"/>
    </source>
</evidence>
<keyword evidence="12" id="KW-1185">Reference proteome</keyword>
<feature type="chain" id="PRO_5042266736" evidence="9">
    <location>
        <begin position="24"/>
        <end position="502"/>
    </location>
</feature>
<organism evidence="11 12">
    <name type="scientific">Mycena metata</name>
    <dbReference type="NCBI Taxonomy" id="1033252"/>
    <lineage>
        <taxon>Eukaryota</taxon>
        <taxon>Fungi</taxon>
        <taxon>Dikarya</taxon>
        <taxon>Basidiomycota</taxon>
        <taxon>Agaricomycotina</taxon>
        <taxon>Agaricomycetes</taxon>
        <taxon>Agaricomycetidae</taxon>
        <taxon>Agaricales</taxon>
        <taxon>Marasmiineae</taxon>
        <taxon>Mycenaceae</taxon>
        <taxon>Mycena</taxon>
    </lineage>
</organism>
<feature type="transmembrane region" description="Helical" evidence="8">
    <location>
        <begin position="80"/>
        <end position="102"/>
    </location>
</feature>
<evidence type="ECO:0000256" key="7">
    <source>
        <dbReference type="SAM" id="MobiDB-lite"/>
    </source>
</evidence>
<keyword evidence="8" id="KW-0812">Transmembrane</keyword>
<keyword evidence="1" id="KW-0723">Serine/threonine-protein kinase</keyword>
<feature type="binding site" evidence="6">
    <location>
        <position position="231"/>
    </location>
    <ligand>
        <name>ATP</name>
        <dbReference type="ChEBI" id="CHEBI:30616"/>
    </ligand>
</feature>
<dbReference type="InterPro" id="IPR011009">
    <property type="entry name" value="Kinase-like_dom_sf"/>
</dbReference>
<keyword evidence="3 6" id="KW-0547">Nucleotide-binding</keyword>
<feature type="region of interest" description="Disordered" evidence="7">
    <location>
        <begin position="472"/>
        <end position="502"/>
    </location>
</feature>
<dbReference type="PROSITE" id="PS50011">
    <property type="entry name" value="PROTEIN_KINASE_DOM"/>
    <property type="match status" value="1"/>
</dbReference>
<feature type="compositionally biased region" description="Acidic residues" evidence="7">
    <location>
        <begin position="476"/>
        <end position="502"/>
    </location>
</feature>
<dbReference type="Gene3D" id="3.30.200.20">
    <property type="entry name" value="Phosphorylase Kinase, domain 1"/>
    <property type="match status" value="1"/>
</dbReference>
<dbReference type="AlphaFoldDB" id="A0AAD7JCG7"/>
<dbReference type="SMART" id="SM00220">
    <property type="entry name" value="S_TKc"/>
    <property type="match status" value="1"/>
</dbReference>
<dbReference type="CDD" id="cd00180">
    <property type="entry name" value="PKc"/>
    <property type="match status" value="1"/>
</dbReference>
<keyword evidence="2" id="KW-0808">Transferase</keyword>
<evidence type="ECO:0000256" key="8">
    <source>
        <dbReference type="SAM" id="Phobius"/>
    </source>
</evidence>
<evidence type="ECO:0000256" key="2">
    <source>
        <dbReference type="ARBA" id="ARBA00022679"/>
    </source>
</evidence>
<name>A0AAD7JCG7_9AGAR</name>
<dbReference type="Pfam" id="PF00069">
    <property type="entry name" value="Pkinase"/>
    <property type="match status" value="1"/>
</dbReference>
<evidence type="ECO:0000313" key="11">
    <source>
        <dbReference type="EMBL" id="KAJ7760976.1"/>
    </source>
</evidence>
<comment type="caution">
    <text evidence="11">The sequence shown here is derived from an EMBL/GenBank/DDBJ whole genome shotgun (WGS) entry which is preliminary data.</text>
</comment>
<dbReference type="InterPro" id="IPR000719">
    <property type="entry name" value="Prot_kinase_dom"/>
</dbReference>
<feature type="signal peptide" evidence="9">
    <location>
        <begin position="1"/>
        <end position="23"/>
    </location>
</feature>
<dbReference type="InterPro" id="IPR008271">
    <property type="entry name" value="Ser/Thr_kinase_AS"/>
</dbReference>
<dbReference type="PROSITE" id="PS00107">
    <property type="entry name" value="PROTEIN_KINASE_ATP"/>
    <property type="match status" value="1"/>
</dbReference>
<evidence type="ECO:0000256" key="3">
    <source>
        <dbReference type="ARBA" id="ARBA00022741"/>
    </source>
</evidence>
<accession>A0AAD7JCG7</accession>
<keyword evidence="4 11" id="KW-0418">Kinase</keyword>
<dbReference type="SUPFAM" id="SSF56112">
    <property type="entry name" value="Protein kinase-like (PK-like)"/>
    <property type="match status" value="1"/>
</dbReference>
<dbReference type="InterPro" id="IPR050205">
    <property type="entry name" value="CDPK_Ser/Thr_kinases"/>
</dbReference>
<dbReference type="Gene3D" id="1.10.510.10">
    <property type="entry name" value="Transferase(Phosphotransferase) domain 1"/>
    <property type="match status" value="1"/>
</dbReference>
<dbReference type="EMBL" id="JARKIB010000036">
    <property type="protein sequence ID" value="KAJ7760976.1"/>
    <property type="molecule type" value="Genomic_DNA"/>
</dbReference>
<evidence type="ECO:0000313" key="12">
    <source>
        <dbReference type="Proteomes" id="UP001215598"/>
    </source>
</evidence>
<dbReference type="GO" id="GO:0005524">
    <property type="term" value="F:ATP binding"/>
    <property type="evidence" value="ECO:0007669"/>
    <property type="project" value="UniProtKB-UniRule"/>
</dbReference>
<feature type="domain" description="Protein kinase" evidence="10">
    <location>
        <begin position="202"/>
        <end position="471"/>
    </location>
</feature>
<evidence type="ECO:0000256" key="4">
    <source>
        <dbReference type="ARBA" id="ARBA00022777"/>
    </source>
</evidence>
<dbReference type="GO" id="GO:0004674">
    <property type="term" value="F:protein serine/threonine kinase activity"/>
    <property type="evidence" value="ECO:0007669"/>
    <property type="project" value="UniProtKB-KW"/>
</dbReference>